<dbReference type="STRING" id="1392247.A0A3N4KL38"/>
<evidence type="ECO:0000256" key="5">
    <source>
        <dbReference type="ARBA" id="ARBA00022801"/>
    </source>
</evidence>
<dbReference type="Pfam" id="PF10287">
    <property type="entry name" value="YJL171C_Tos1_C"/>
    <property type="match status" value="1"/>
</dbReference>
<dbReference type="InterPro" id="IPR018807">
    <property type="entry name" value="YJL171C/Tos1_N"/>
</dbReference>
<proteinExistence type="inferred from homology"/>
<keyword evidence="7" id="KW-0961">Cell wall biogenesis/degradation</keyword>
<evidence type="ECO:0000256" key="3">
    <source>
        <dbReference type="ARBA" id="ARBA00012780"/>
    </source>
</evidence>
<feature type="domain" description="Cell wall protein YJL171C/Tos1 C-terminal" evidence="10">
    <location>
        <begin position="207"/>
        <end position="432"/>
    </location>
</feature>
<dbReference type="GO" id="GO:0009277">
    <property type="term" value="C:fungal-type cell wall"/>
    <property type="evidence" value="ECO:0007669"/>
    <property type="project" value="TreeGrafter"/>
</dbReference>
<dbReference type="GO" id="GO:0042973">
    <property type="term" value="F:glucan endo-1,3-beta-D-glucosidase activity"/>
    <property type="evidence" value="ECO:0007669"/>
    <property type="project" value="UniProtKB-EC"/>
</dbReference>
<evidence type="ECO:0000256" key="7">
    <source>
        <dbReference type="ARBA" id="ARBA00023316"/>
    </source>
</evidence>
<sequence>MPTSNTFLSGLAAFAALTQLAYATTCQHQPINSIQYCQETTAITYSNIADSGTYQDVSGYDMDSCTCSFTPKDFSGGLAPLNEELSLHLRGPIILKKFAAYTPNTKAKRHEDHVRRHAHGHLRKRKDNVLTVTSTTTITITVPASDATPAPGSGGQGSNGGYGGTGPGASGVNVDTISGGDEVHADIASSKTSAAAPTASSASAVTGDWNRISFFDAEAGKADGLVFLNHMGGQGSGTFDNCFGNSISYANGTANGGSAKPTILEDILIPSNNEFIIMTDRPCEGNDCGVHRPGIPAYHGFGGDNKVFLFEFQMPEDKNCPEFNRNIPAIWALNAKIPRNVQYGKCSCWDTGCGEIDLFETLVDADDFLKTHYHSKQGAVGKYGGGGAPDFFARPYSKPIQAAVVFSGTSVTIKVLDEDTSFAEALSSDFVKGCEKSVSVFAVPS</sequence>
<feature type="domain" description="Cell wall protein YJL171C/Tos1 N-terminal" evidence="11">
    <location>
        <begin position="42"/>
        <end position="103"/>
    </location>
</feature>
<keyword evidence="13" id="KW-1185">Reference proteome</keyword>
<evidence type="ECO:0000256" key="4">
    <source>
        <dbReference type="ARBA" id="ARBA00022729"/>
    </source>
</evidence>
<gene>
    <name evidence="12" type="ORF">P167DRAFT_274066</name>
</gene>
<feature type="compositionally biased region" description="Gly residues" evidence="8">
    <location>
        <begin position="152"/>
        <end position="169"/>
    </location>
</feature>
<keyword evidence="5" id="KW-0378">Hydrolase</keyword>
<evidence type="ECO:0000256" key="1">
    <source>
        <dbReference type="ARBA" id="ARBA00000382"/>
    </source>
</evidence>
<evidence type="ECO:0000259" key="11">
    <source>
        <dbReference type="Pfam" id="PF10290"/>
    </source>
</evidence>
<dbReference type="AlphaFoldDB" id="A0A3N4KL38"/>
<dbReference type="OrthoDB" id="118256at2759"/>
<evidence type="ECO:0000259" key="10">
    <source>
        <dbReference type="Pfam" id="PF10287"/>
    </source>
</evidence>
<dbReference type="EC" id="3.2.1.39" evidence="3"/>
<feature type="signal peptide" evidence="9">
    <location>
        <begin position="1"/>
        <end position="23"/>
    </location>
</feature>
<dbReference type="GO" id="GO:0071555">
    <property type="term" value="P:cell wall organization"/>
    <property type="evidence" value="ECO:0007669"/>
    <property type="project" value="UniProtKB-KW"/>
</dbReference>
<evidence type="ECO:0000256" key="2">
    <source>
        <dbReference type="ARBA" id="ARBA00006055"/>
    </source>
</evidence>
<feature type="chain" id="PRO_5018090113" description="glucan endo-1,3-beta-D-glucosidase" evidence="9">
    <location>
        <begin position="24"/>
        <end position="445"/>
    </location>
</feature>
<accession>A0A3N4KL38</accession>
<dbReference type="FunCoup" id="A0A3N4KL38">
    <property type="interactions" value="43"/>
</dbReference>
<dbReference type="Proteomes" id="UP000277580">
    <property type="component" value="Unassembled WGS sequence"/>
</dbReference>
<evidence type="ECO:0000313" key="12">
    <source>
        <dbReference type="EMBL" id="RPB10099.1"/>
    </source>
</evidence>
<keyword evidence="6" id="KW-0326">Glycosidase</keyword>
<protein>
    <recommendedName>
        <fullName evidence="3">glucan endo-1,3-beta-D-glucosidase</fullName>
        <ecNumber evidence="3">3.2.1.39</ecNumber>
    </recommendedName>
</protein>
<dbReference type="Pfam" id="PF10290">
    <property type="entry name" value="YJL171C_Tos1_N"/>
    <property type="match status" value="1"/>
</dbReference>
<evidence type="ECO:0000256" key="8">
    <source>
        <dbReference type="SAM" id="MobiDB-lite"/>
    </source>
</evidence>
<organism evidence="12 13">
    <name type="scientific">Morchella conica CCBAS932</name>
    <dbReference type="NCBI Taxonomy" id="1392247"/>
    <lineage>
        <taxon>Eukaryota</taxon>
        <taxon>Fungi</taxon>
        <taxon>Dikarya</taxon>
        <taxon>Ascomycota</taxon>
        <taxon>Pezizomycotina</taxon>
        <taxon>Pezizomycetes</taxon>
        <taxon>Pezizales</taxon>
        <taxon>Morchellaceae</taxon>
        <taxon>Morchella</taxon>
    </lineage>
</organism>
<reference evidence="12 13" key="1">
    <citation type="journal article" date="2018" name="Nat. Ecol. Evol.">
        <title>Pezizomycetes genomes reveal the molecular basis of ectomycorrhizal truffle lifestyle.</title>
        <authorList>
            <person name="Murat C."/>
            <person name="Payen T."/>
            <person name="Noel B."/>
            <person name="Kuo A."/>
            <person name="Morin E."/>
            <person name="Chen J."/>
            <person name="Kohler A."/>
            <person name="Krizsan K."/>
            <person name="Balestrini R."/>
            <person name="Da Silva C."/>
            <person name="Montanini B."/>
            <person name="Hainaut M."/>
            <person name="Levati E."/>
            <person name="Barry K.W."/>
            <person name="Belfiori B."/>
            <person name="Cichocki N."/>
            <person name="Clum A."/>
            <person name="Dockter R.B."/>
            <person name="Fauchery L."/>
            <person name="Guy J."/>
            <person name="Iotti M."/>
            <person name="Le Tacon F."/>
            <person name="Lindquist E.A."/>
            <person name="Lipzen A."/>
            <person name="Malagnac F."/>
            <person name="Mello A."/>
            <person name="Molinier V."/>
            <person name="Miyauchi S."/>
            <person name="Poulain J."/>
            <person name="Riccioni C."/>
            <person name="Rubini A."/>
            <person name="Sitrit Y."/>
            <person name="Splivallo R."/>
            <person name="Traeger S."/>
            <person name="Wang M."/>
            <person name="Zifcakova L."/>
            <person name="Wipf D."/>
            <person name="Zambonelli A."/>
            <person name="Paolocci F."/>
            <person name="Nowrousian M."/>
            <person name="Ottonello S."/>
            <person name="Baldrian P."/>
            <person name="Spatafora J.W."/>
            <person name="Henrissat B."/>
            <person name="Nagy L.G."/>
            <person name="Aury J.M."/>
            <person name="Wincker P."/>
            <person name="Grigoriev I.V."/>
            <person name="Bonfante P."/>
            <person name="Martin F.M."/>
        </authorList>
    </citation>
    <scope>NUCLEOTIDE SEQUENCE [LARGE SCALE GENOMIC DNA]</scope>
    <source>
        <strain evidence="12 13">CCBAS932</strain>
    </source>
</reference>
<comment type="catalytic activity">
    <reaction evidence="1">
        <text>Hydrolysis of (1-&gt;3)-beta-D-glucosidic linkages in (1-&gt;3)-beta-D-glucans.</text>
        <dbReference type="EC" id="3.2.1.39"/>
    </reaction>
</comment>
<evidence type="ECO:0000313" key="13">
    <source>
        <dbReference type="Proteomes" id="UP000277580"/>
    </source>
</evidence>
<keyword evidence="4 9" id="KW-0732">Signal</keyword>
<dbReference type="EMBL" id="ML119145">
    <property type="protein sequence ID" value="RPB10099.1"/>
    <property type="molecule type" value="Genomic_DNA"/>
</dbReference>
<dbReference type="PANTHER" id="PTHR31737:SF2">
    <property type="entry name" value="PROTEIN TOS1"/>
    <property type="match status" value="1"/>
</dbReference>
<name>A0A3N4KL38_9PEZI</name>
<dbReference type="InParanoid" id="A0A3N4KL38"/>
<feature type="region of interest" description="Disordered" evidence="8">
    <location>
        <begin position="141"/>
        <end position="177"/>
    </location>
</feature>
<evidence type="ECO:0000256" key="9">
    <source>
        <dbReference type="SAM" id="SignalP"/>
    </source>
</evidence>
<dbReference type="PANTHER" id="PTHR31737">
    <property type="entry name" value="PROTEIN TOS1"/>
    <property type="match status" value="1"/>
</dbReference>
<dbReference type="InterPro" id="IPR018805">
    <property type="entry name" value="YJL171C/Tos1_C"/>
</dbReference>
<evidence type="ECO:0000256" key="6">
    <source>
        <dbReference type="ARBA" id="ARBA00023295"/>
    </source>
</evidence>
<comment type="similarity">
    <text evidence="2">Belongs to the PGA52 family.</text>
</comment>